<evidence type="ECO:0000313" key="1">
    <source>
        <dbReference type="EMBL" id="AGA78434.1"/>
    </source>
</evidence>
<dbReference type="STRING" id="926556.Echvi_2183"/>
<name>L0FX02_ECHVK</name>
<dbReference type="KEGG" id="evi:Echvi_2183"/>
<protein>
    <submittedName>
        <fullName evidence="1">Uncharacterized protein</fullName>
    </submittedName>
</protein>
<dbReference type="AlphaFoldDB" id="L0FX02"/>
<keyword evidence="2" id="KW-1185">Reference proteome</keyword>
<accession>L0FX02</accession>
<proteinExistence type="predicted"/>
<dbReference type="Proteomes" id="UP000010796">
    <property type="component" value="Chromosome"/>
</dbReference>
<organism evidence="1 2">
    <name type="scientific">Echinicola vietnamensis (strain DSM 17526 / LMG 23754 / KMM 6221)</name>
    <dbReference type="NCBI Taxonomy" id="926556"/>
    <lineage>
        <taxon>Bacteria</taxon>
        <taxon>Pseudomonadati</taxon>
        <taxon>Bacteroidota</taxon>
        <taxon>Cytophagia</taxon>
        <taxon>Cytophagales</taxon>
        <taxon>Cyclobacteriaceae</taxon>
        <taxon>Echinicola</taxon>
    </lineage>
</organism>
<reference evidence="2" key="1">
    <citation type="submission" date="2012-02" db="EMBL/GenBank/DDBJ databases">
        <title>The complete genome of Echinicola vietnamensis DSM 17526.</title>
        <authorList>
            <person name="Lucas S."/>
            <person name="Copeland A."/>
            <person name="Lapidus A."/>
            <person name="Glavina del Rio T."/>
            <person name="Dalin E."/>
            <person name="Tice H."/>
            <person name="Bruce D."/>
            <person name="Goodwin L."/>
            <person name="Pitluck S."/>
            <person name="Peters L."/>
            <person name="Ovchinnikova G."/>
            <person name="Teshima H."/>
            <person name="Kyrpides N."/>
            <person name="Mavromatis K."/>
            <person name="Ivanova N."/>
            <person name="Brettin T."/>
            <person name="Detter J.C."/>
            <person name="Han C."/>
            <person name="Larimer F."/>
            <person name="Land M."/>
            <person name="Hauser L."/>
            <person name="Markowitz V."/>
            <person name="Cheng J.-F."/>
            <person name="Hugenholtz P."/>
            <person name="Woyke T."/>
            <person name="Wu D."/>
            <person name="Brambilla E."/>
            <person name="Klenk H.-P."/>
            <person name="Eisen J.A."/>
        </authorList>
    </citation>
    <scope>NUCLEOTIDE SEQUENCE [LARGE SCALE GENOMIC DNA]</scope>
    <source>
        <strain evidence="2">DSM 17526 / LMG 23754 / KMM 6221</strain>
    </source>
</reference>
<evidence type="ECO:0000313" key="2">
    <source>
        <dbReference type="Proteomes" id="UP000010796"/>
    </source>
</evidence>
<dbReference type="HOGENOM" id="CLU_3042869_0_0_10"/>
<dbReference type="EMBL" id="CP003346">
    <property type="protein sequence ID" value="AGA78434.1"/>
    <property type="molecule type" value="Genomic_DNA"/>
</dbReference>
<gene>
    <name evidence="1" type="ordered locus">Echvi_2183</name>
</gene>
<sequence length="54" mass="5919">MNELRRKVLLLAVLSGFILVALIGVTGVQLKKAIGEQHQKLASVKSNNSIMYQP</sequence>